<feature type="domain" description="Endonuclease/exonuclease/phosphatase" evidence="1">
    <location>
        <begin position="4"/>
        <end position="85"/>
    </location>
</feature>
<dbReference type="EMBL" id="AVOT02051438">
    <property type="protein sequence ID" value="MBW0546444.1"/>
    <property type="molecule type" value="Genomic_DNA"/>
</dbReference>
<reference evidence="2" key="1">
    <citation type="submission" date="2021-03" db="EMBL/GenBank/DDBJ databases">
        <title>Draft genome sequence of rust myrtle Austropuccinia psidii MF-1, a brazilian biotype.</title>
        <authorList>
            <person name="Quecine M.C."/>
            <person name="Pachon D.M.R."/>
            <person name="Bonatelli M.L."/>
            <person name="Correr F.H."/>
            <person name="Franceschini L.M."/>
            <person name="Leite T.F."/>
            <person name="Margarido G.R.A."/>
            <person name="Almeida C.A."/>
            <person name="Ferrarezi J.A."/>
            <person name="Labate C.A."/>
        </authorList>
    </citation>
    <scope>NUCLEOTIDE SEQUENCE</scope>
    <source>
        <strain evidence="2">MF-1</strain>
    </source>
</reference>
<dbReference type="AlphaFoldDB" id="A0A9Q3IN93"/>
<dbReference type="GO" id="GO:0003824">
    <property type="term" value="F:catalytic activity"/>
    <property type="evidence" value="ECO:0007669"/>
    <property type="project" value="InterPro"/>
</dbReference>
<accession>A0A9Q3IN93</accession>
<dbReference type="PANTHER" id="PTHR19446">
    <property type="entry name" value="REVERSE TRANSCRIPTASES"/>
    <property type="match status" value="1"/>
</dbReference>
<sequence>MASNIHSKLWNPRGYNHVHPKARELIKLCGLKGFKLCSPKGTPTFTRSTNVATTINLLWANSTALQLLQETSVETNNHSSDHQPIKAILNLKEKALEVRNAYQAIKLTDLDETAFKQDIQQTLARELQSNTQQTKEKIDQDAEWISNTLKEAYLKQGKWVNTKANKAKAWWDKKVLNPIVKQRNRARRWMLLTRSKEANKCYQQWQQLFKMKVEELKRNHWRGFLATNGPNHAFDAFKFTKTRASGEVHPLRNLEGKLTNDKQEQADLFFRMFSQAGTPIEGTEESPVIPILAQPFRFEKITTDEIRVNIKQLPNKKSPGPDKIPNELIKIACDLIIDKLTDLFNNCLIAGHFLKSWKKALTIIIQKTNKSNYSDPTAYRLIALSNTLSKLFERILNNQIMHWAHKTGAISEGHFGGRKGKNIEEAMMLLDSWIKEKW</sequence>
<dbReference type="Proteomes" id="UP000765509">
    <property type="component" value="Unassembled WGS sequence"/>
</dbReference>
<dbReference type="InterPro" id="IPR036691">
    <property type="entry name" value="Endo/exonu/phosph_ase_sf"/>
</dbReference>
<dbReference type="SUPFAM" id="SSF56219">
    <property type="entry name" value="DNase I-like"/>
    <property type="match status" value="1"/>
</dbReference>
<dbReference type="OrthoDB" id="407509at2759"/>
<keyword evidence="3" id="KW-1185">Reference proteome</keyword>
<evidence type="ECO:0000313" key="2">
    <source>
        <dbReference type="EMBL" id="MBW0546444.1"/>
    </source>
</evidence>
<evidence type="ECO:0000259" key="1">
    <source>
        <dbReference type="Pfam" id="PF14529"/>
    </source>
</evidence>
<dbReference type="Gene3D" id="3.60.10.10">
    <property type="entry name" value="Endonuclease/exonuclease/phosphatase"/>
    <property type="match status" value="1"/>
</dbReference>
<name>A0A9Q3IN93_9BASI</name>
<protein>
    <recommendedName>
        <fullName evidence="1">Endonuclease/exonuclease/phosphatase domain-containing protein</fullName>
    </recommendedName>
</protein>
<evidence type="ECO:0000313" key="3">
    <source>
        <dbReference type="Proteomes" id="UP000765509"/>
    </source>
</evidence>
<comment type="caution">
    <text evidence="2">The sequence shown here is derived from an EMBL/GenBank/DDBJ whole genome shotgun (WGS) entry which is preliminary data.</text>
</comment>
<organism evidence="2 3">
    <name type="scientific">Austropuccinia psidii MF-1</name>
    <dbReference type="NCBI Taxonomy" id="1389203"/>
    <lineage>
        <taxon>Eukaryota</taxon>
        <taxon>Fungi</taxon>
        <taxon>Dikarya</taxon>
        <taxon>Basidiomycota</taxon>
        <taxon>Pucciniomycotina</taxon>
        <taxon>Pucciniomycetes</taxon>
        <taxon>Pucciniales</taxon>
        <taxon>Sphaerophragmiaceae</taxon>
        <taxon>Austropuccinia</taxon>
    </lineage>
</organism>
<dbReference type="Pfam" id="PF14529">
    <property type="entry name" value="Exo_endo_phos_2"/>
    <property type="match status" value="1"/>
</dbReference>
<gene>
    <name evidence="2" type="ORF">O181_086159</name>
</gene>
<proteinExistence type="predicted"/>
<dbReference type="InterPro" id="IPR005135">
    <property type="entry name" value="Endo/exonuclease/phosphatase"/>
</dbReference>